<evidence type="ECO:0000256" key="3">
    <source>
        <dbReference type="ARBA" id="ARBA00022833"/>
    </source>
</evidence>
<dbReference type="InterPro" id="IPR006913">
    <property type="entry name" value="CENP-V/GFA"/>
</dbReference>
<keyword evidence="4" id="KW-0456">Lyase</keyword>
<dbReference type="EMBL" id="QNRR01000004">
    <property type="protein sequence ID" value="RBP44620.1"/>
    <property type="molecule type" value="Genomic_DNA"/>
</dbReference>
<accession>A0A366HQ80</accession>
<dbReference type="PANTHER" id="PTHR33337:SF40">
    <property type="entry name" value="CENP-V_GFA DOMAIN-CONTAINING PROTEIN-RELATED"/>
    <property type="match status" value="1"/>
</dbReference>
<evidence type="ECO:0000256" key="1">
    <source>
        <dbReference type="ARBA" id="ARBA00005495"/>
    </source>
</evidence>
<dbReference type="Proteomes" id="UP000253426">
    <property type="component" value="Unassembled WGS sequence"/>
</dbReference>
<dbReference type="SUPFAM" id="SSF51316">
    <property type="entry name" value="Mss4-like"/>
    <property type="match status" value="1"/>
</dbReference>
<dbReference type="Pfam" id="PF04828">
    <property type="entry name" value="GFA"/>
    <property type="match status" value="1"/>
</dbReference>
<dbReference type="RefSeq" id="WP_113959006.1">
    <property type="nucleotide sequence ID" value="NZ_QNRR01000004.1"/>
</dbReference>
<dbReference type="OrthoDB" id="4188830at2"/>
<dbReference type="GO" id="GO:0046872">
    <property type="term" value="F:metal ion binding"/>
    <property type="evidence" value="ECO:0007669"/>
    <property type="project" value="UniProtKB-KW"/>
</dbReference>
<protein>
    <recommendedName>
        <fullName evidence="5">CENP-V/GFA domain-containing protein</fullName>
    </recommendedName>
</protein>
<organism evidence="6 7">
    <name type="scientific">Roseimicrobium gellanilyticum</name>
    <dbReference type="NCBI Taxonomy" id="748857"/>
    <lineage>
        <taxon>Bacteria</taxon>
        <taxon>Pseudomonadati</taxon>
        <taxon>Verrucomicrobiota</taxon>
        <taxon>Verrucomicrobiia</taxon>
        <taxon>Verrucomicrobiales</taxon>
        <taxon>Verrucomicrobiaceae</taxon>
        <taxon>Roseimicrobium</taxon>
    </lineage>
</organism>
<evidence type="ECO:0000259" key="5">
    <source>
        <dbReference type="PROSITE" id="PS51891"/>
    </source>
</evidence>
<evidence type="ECO:0000313" key="6">
    <source>
        <dbReference type="EMBL" id="RBP44620.1"/>
    </source>
</evidence>
<proteinExistence type="inferred from homology"/>
<sequence>MSTKTTSISGGCACGAIRYEAAAEPIVMLHCHCQDCQKASGGPFSSMVVVPAEAFTFAQGTPRYHASPSEAGGKTNRGFCPDCGTPLVIKPDAAPQIIALRTASLDDQSWFNQQIDVWTSDAHAWDKMDPALPKFEKYPPMG</sequence>
<dbReference type="InterPro" id="IPR011057">
    <property type="entry name" value="Mss4-like_sf"/>
</dbReference>
<dbReference type="PROSITE" id="PS51891">
    <property type="entry name" value="CENP_V_GFA"/>
    <property type="match status" value="1"/>
</dbReference>
<dbReference type="AlphaFoldDB" id="A0A366HQ80"/>
<comment type="similarity">
    <text evidence="1">Belongs to the Gfa family.</text>
</comment>
<gene>
    <name evidence="6" type="ORF">DES53_104442</name>
</gene>
<evidence type="ECO:0000256" key="2">
    <source>
        <dbReference type="ARBA" id="ARBA00022723"/>
    </source>
</evidence>
<feature type="domain" description="CENP-V/GFA" evidence="5">
    <location>
        <begin position="8"/>
        <end position="126"/>
    </location>
</feature>
<name>A0A366HQ80_9BACT</name>
<evidence type="ECO:0000256" key="4">
    <source>
        <dbReference type="ARBA" id="ARBA00023239"/>
    </source>
</evidence>
<keyword evidence="3" id="KW-0862">Zinc</keyword>
<reference evidence="6 7" key="1">
    <citation type="submission" date="2018-06" db="EMBL/GenBank/DDBJ databases">
        <title>Genomic Encyclopedia of Type Strains, Phase IV (KMG-IV): sequencing the most valuable type-strain genomes for metagenomic binning, comparative biology and taxonomic classification.</title>
        <authorList>
            <person name="Goeker M."/>
        </authorList>
    </citation>
    <scope>NUCLEOTIDE SEQUENCE [LARGE SCALE GENOMIC DNA]</scope>
    <source>
        <strain evidence="6 7">DSM 25532</strain>
    </source>
</reference>
<keyword evidence="2" id="KW-0479">Metal-binding</keyword>
<dbReference type="PANTHER" id="PTHR33337">
    <property type="entry name" value="GFA DOMAIN-CONTAINING PROTEIN"/>
    <property type="match status" value="1"/>
</dbReference>
<dbReference type="Gene3D" id="3.90.1590.10">
    <property type="entry name" value="glutathione-dependent formaldehyde- activating enzyme (gfa)"/>
    <property type="match status" value="1"/>
</dbReference>
<comment type="caution">
    <text evidence="6">The sequence shown here is derived from an EMBL/GenBank/DDBJ whole genome shotgun (WGS) entry which is preliminary data.</text>
</comment>
<evidence type="ECO:0000313" key="7">
    <source>
        <dbReference type="Proteomes" id="UP000253426"/>
    </source>
</evidence>
<keyword evidence="7" id="KW-1185">Reference proteome</keyword>
<dbReference type="GO" id="GO:0016846">
    <property type="term" value="F:carbon-sulfur lyase activity"/>
    <property type="evidence" value="ECO:0007669"/>
    <property type="project" value="InterPro"/>
</dbReference>